<dbReference type="InterPro" id="IPR050304">
    <property type="entry name" value="MT-severing_AAA_ATPase"/>
</dbReference>
<feature type="domain" description="ATPase AAA-type core" evidence="3">
    <location>
        <begin position="45"/>
        <end position="79"/>
    </location>
</feature>
<dbReference type="GO" id="GO:0000226">
    <property type="term" value="P:microtubule cytoskeleton organization"/>
    <property type="evidence" value="ECO:0007669"/>
    <property type="project" value="UniProtKB-ARBA"/>
</dbReference>
<evidence type="ECO:0000313" key="5">
    <source>
        <dbReference type="Proteomes" id="UP000595437"/>
    </source>
</evidence>
<gene>
    <name evidence="4" type="ORF">FKW44_011663</name>
</gene>
<sequence>PPKTSSGFSSISGLKSIKATREEIVILPTLRPDLFRGLRSPPRGILLFGPPGNGKTLLARTLAAEGGMTLFSITASSLTS</sequence>
<dbReference type="Gene3D" id="3.40.50.300">
    <property type="entry name" value="P-loop containing nucleotide triphosphate hydrolases"/>
    <property type="match status" value="1"/>
</dbReference>
<dbReference type="OrthoDB" id="10251136at2759"/>
<organism evidence="4 5">
    <name type="scientific">Caligus rogercresseyi</name>
    <name type="common">Sea louse</name>
    <dbReference type="NCBI Taxonomy" id="217165"/>
    <lineage>
        <taxon>Eukaryota</taxon>
        <taxon>Metazoa</taxon>
        <taxon>Ecdysozoa</taxon>
        <taxon>Arthropoda</taxon>
        <taxon>Crustacea</taxon>
        <taxon>Multicrustacea</taxon>
        <taxon>Hexanauplia</taxon>
        <taxon>Copepoda</taxon>
        <taxon>Siphonostomatoida</taxon>
        <taxon>Caligidae</taxon>
        <taxon>Caligus</taxon>
    </lineage>
</organism>
<dbReference type="AlphaFoldDB" id="A0A7T8HID6"/>
<feature type="non-terminal residue" evidence="4">
    <location>
        <position position="80"/>
    </location>
</feature>
<dbReference type="EMBL" id="CP045896">
    <property type="protein sequence ID" value="QQP50613.1"/>
    <property type="molecule type" value="Genomic_DNA"/>
</dbReference>
<dbReference type="SUPFAM" id="SSF52540">
    <property type="entry name" value="P-loop containing nucleoside triphosphate hydrolases"/>
    <property type="match status" value="1"/>
</dbReference>
<dbReference type="GO" id="GO:0015630">
    <property type="term" value="C:microtubule cytoskeleton"/>
    <property type="evidence" value="ECO:0007669"/>
    <property type="project" value="TreeGrafter"/>
</dbReference>
<name>A0A7T8HID6_CALRO</name>
<evidence type="ECO:0000256" key="1">
    <source>
        <dbReference type="ARBA" id="ARBA00022741"/>
    </source>
</evidence>
<dbReference type="InterPro" id="IPR027417">
    <property type="entry name" value="P-loop_NTPase"/>
</dbReference>
<keyword evidence="5" id="KW-1185">Reference proteome</keyword>
<dbReference type="PANTHER" id="PTHR23074:SF86">
    <property type="entry name" value="SPASTIN"/>
    <property type="match status" value="1"/>
</dbReference>
<keyword evidence="2" id="KW-0067">ATP-binding</keyword>
<evidence type="ECO:0000313" key="4">
    <source>
        <dbReference type="EMBL" id="QQP50613.1"/>
    </source>
</evidence>
<dbReference type="GO" id="GO:0005524">
    <property type="term" value="F:ATP binding"/>
    <property type="evidence" value="ECO:0007669"/>
    <property type="project" value="UniProtKB-KW"/>
</dbReference>
<reference evidence="5" key="1">
    <citation type="submission" date="2021-01" db="EMBL/GenBank/DDBJ databases">
        <title>Caligus Genome Assembly.</title>
        <authorList>
            <person name="Gallardo-Escarate C."/>
        </authorList>
    </citation>
    <scope>NUCLEOTIDE SEQUENCE [LARGE SCALE GENOMIC DNA]</scope>
</reference>
<dbReference type="Pfam" id="PF00004">
    <property type="entry name" value="AAA"/>
    <property type="match status" value="1"/>
</dbReference>
<dbReference type="PANTHER" id="PTHR23074">
    <property type="entry name" value="AAA DOMAIN-CONTAINING"/>
    <property type="match status" value="1"/>
</dbReference>
<feature type="non-terminal residue" evidence="4">
    <location>
        <position position="1"/>
    </location>
</feature>
<proteinExistence type="predicted"/>
<dbReference type="Proteomes" id="UP000595437">
    <property type="component" value="Chromosome 7"/>
</dbReference>
<keyword evidence="1" id="KW-0547">Nucleotide-binding</keyword>
<evidence type="ECO:0000259" key="3">
    <source>
        <dbReference type="Pfam" id="PF00004"/>
    </source>
</evidence>
<dbReference type="InterPro" id="IPR003959">
    <property type="entry name" value="ATPase_AAA_core"/>
</dbReference>
<protein>
    <submittedName>
        <fullName evidence="4">Spastinlike</fullName>
    </submittedName>
</protein>
<evidence type="ECO:0000256" key="2">
    <source>
        <dbReference type="ARBA" id="ARBA00022840"/>
    </source>
</evidence>
<dbReference type="GO" id="GO:0016887">
    <property type="term" value="F:ATP hydrolysis activity"/>
    <property type="evidence" value="ECO:0007669"/>
    <property type="project" value="InterPro"/>
</dbReference>
<accession>A0A7T8HID6</accession>